<accession>A0A0E9UZ46</accession>
<dbReference type="AlphaFoldDB" id="A0A0E9UZ46"/>
<organism evidence="1">
    <name type="scientific">Anguilla anguilla</name>
    <name type="common">European freshwater eel</name>
    <name type="synonym">Muraena anguilla</name>
    <dbReference type="NCBI Taxonomy" id="7936"/>
    <lineage>
        <taxon>Eukaryota</taxon>
        <taxon>Metazoa</taxon>
        <taxon>Chordata</taxon>
        <taxon>Craniata</taxon>
        <taxon>Vertebrata</taxon>
        <taxon>Euteleostomi</taxon>
        <taxon>Actinopterygii</taxon>
        <taxon>Neopterygii</taxon>
        <taxon>Teleostei</taxon>
        <taxon>Anguilliformes</taxon>
        <taxon>Anguillidae</taxon>
        <taxon>Anguilla</taxon>
    </lineage>
</organism>
<evidence type="ECO:0000313" key="1">
    <source>
        <dbReference type="EMBL" id="JAH70460.1"/>
    </source>
</evidence>
<sequence length="31" mass="3463">MGMGLGGGLVAQQGDKHYFDCQLTFWEKKNC</sequence>
<reference evidence="1" key="1">
    <citation type="submission" date="2014-11" db="EMBL/GenBank/DDBJ databases">
        <authorList>
            <person name="Amaro Gonzalez C."/>
        </authorList>
    </citation>
    <scope>NUCLEOTIDE SEQUENCE</scope>
</reference>
<dbReference type="EMBL" id="GBXM01038117">
    <property type="protein sequence ID" value="JAH70460.1"/>
    <property type="molecule type" value="Transcribed_RNA"/>
</dbReference>
<proteinExistence type="predicted"/>
<name>A0A0E9UZ46_ANGAN</name>
<protein>
    <submittedName>
        <fullName evidence="1">Uncharacterized protein</fullName>
    </submittedName>
</protein>
<reference evidence="1" key="2">
    <citation type="journal article" date="2015" name="Fish Shellfish Immunol.">
        <title>Early steps in the European eel (Anguilla anguilla)-Vibrio vulnificus interaction in the gills: Role of the RtxA13 toxin.</title>
        <authorList>
            <person name="Callol A."/>
            <person name="Pajuelo D."/>
            <person name="Ebbesson L."/>
            <person name="Teles M."/>
            <person name="MacKenzie S."/>
            <person name="Amaro C."/>
        </authorList>
    </citation>
    <scope>NUCLEOTIDE SEQUENCE</scope>
</reference>